<dbReference type="STRING" id="28743.ENSCVAP00000000969"/>
<feature type="compositionally biased region" description="Pro residues" evidence="1">
    <location>
        <begin position="379"/>
        <end position="390"/>
    </location>
</feature>
<dbReference type="GeneTree" id="ENSGT00940000154164"/>
<organism evidence="2 3">
    <name type="scientific">Cyprinodon variegatus</name>
    <name type="common">Sheepshead minnow</name>
    <dbReference type="NCBI Taxonomy" id="28743"/>
    <lineage>
        <taxon>Eukaryota</taxon>
        <taxon>Metazoa</taxon>
        <taxon>Chordata</taxon>
        <taxon>Craniata</taxon>
        <taxon>Vertebrata</taxon>
        <taxon>Euteleostomi</taxon>
        <taxon>Actinopterygii</taxon>
        <taxon>Neopterygii</taxon>
        <taxon>Teleostei</taxon>
        <taxon>Neoteleostei</taxon>
        <taxon>Acanthomorphata</taxon>
        <taxon>Ovalentaria</taxon>
        <taxon>Atherinomorphae</taxon>
        <taxon>Cyprinodontiformes</taxon>
        <taxon>Cyprinodontidae</taxon>
        <taxon>Cyprinodon</taxon>
    </lineage>
</organism>
<evidence type="ECO:0000313" key="3">
    <source>
        <dbReference type="Proteomes" id="UP000265020"/>
    </source>
</evidence>
<feature type="compositionally biased region" description="Basic and acidic residues" evidence="1">
    <location>
        <begin position="1"/>
        <end position="13"/>
    </location>
</feature>
<dbReference type="AlphaFoldDB" id="A0A3Q2C8G1"/>
<dbReference type="GeneID" id="107081634"/>
<feature type="region of interest" description="Disordered" evidence="1">
    <location>
        <begin position="276"/>
        <end position="356"/>
    </location>
</feature>
<sequence length="868" mass="95349">MPEMEKGRPPENKRSRKPAHPVKREINQEMKTFAESTMNELLGWYGYDKVDLRESEANEIRNYRERRQHVSVLKENSLPKPKSLDAKVSHSVLAMKSVERDPSSIPSSSQSSSSTCSILTTPKEHKNAPVIVPLIKPSAVEDVQNVQIVCVWCQKEGVKRYSLCMGSELKSFCSEKCFAACRRAYFKRNKARDEDLHVETSPQHPHPEDSPRLVLKINTNVRSLSPVPQVCDWCKHVRHTKEYLDFGSGEERLQFCSIKCLNQYKMDVFYREARAALTSTSSSPNRTSQDVRVDSSISAQNLLTPESWNSSTSTTGEARNQNLSPKGPALIHGPLESTSVSSSDVPSPSSSSLKVTVSGLKNMERSIQPSLPTMDVPSHPSPIPPPPPLRPSLDQKPLPQLPIPFIRPPLHAQGLKSPLANPPRHVGPPSSPIHRPPHSPLLQPPTSSSMNPPGFVHQFPGAYFPGLHSPPLNFMPRGPVPVPPIMNYGIPSFSPLLPHPTVLVPYPIIVPLPVPIPIPIPIPVPPKAAVEMPNHGGVIQPVPEGVDRGRSRTTKSASPEISEDVSRVEGKQIEANISQSMTSPTEPSPKDIDWVKSERQFLSPLTTPQTKTPSPKSQCTELPCPTKTSERLIDYKNIHQQTERQVIQRVLQRTQVKLEPNANGMVDPTALVESGPSQFNRSGFHNIIRPNLNLSQSPSDDFPTPDPLTPPSNSPSSPMESSHSHNTKSSTQDHPQNGTSSSPKPSSLDTSVPQKLPATIQDPALSELEAIKENKCSVVSRVLVESPVVQLEGPLTVSGGVGEDSHVPDEDHAYALPTVPKTGGTTPPLLLPKLRDKVSLRSPANMPTAVEMEPALKRRCLRIRDQNK</sequence>
<feature type="compositionally biased region" description="Polar residues" evidence="1">
    <location>
        <begin position="277"/>
        <end position="324"/>
    </location>
</feature>
<dbReference type="Proteomes" id="UP000265020">
    <property type="component" value="Unassembled WGS sequence"/>
</dbReference>
<feature type="region of interest" description="Disordered" evidence="1">
    <location>
        <begin position="689"/>
        <end position="753"/>
    </location>
</feature>
<reference evidence="2" key="1">
    <citation type="submission" date="2025-08" db="UniProtKB">
        <authorList>
            <consortium name="Ensembl"/>
        </authorList>
    </citation>
    <scope>IDENTIFICATION</scope>
</reference>
<protein>
    <submittedName>
        <fullName evidence="2">Sine oculis binding protein homolog (Drosophila) b</fullName>
    </submittedName>
</protein>
<name>A0A3Q2C8G1_CYPVA</name>
<feature type="region of interest" description="Disordered" evidence="1">
    <location>
        <begin position="538"/>
        <end position="570"/>
    </location>
</feature>
<dbReference type="Ensembl" id="ENSCVAT00000014181.1">
    <property type="protein sequence ID" value="ENSCVAP00000000969.1"/>
    <property type="gene ID" value="ENSCVAG00000001928.1"/>
</dbReference>
<feature type="compositionally biased region" description="Polar residues" evidence="1">
    <location>
        <begin position="727"/>
        <end position="739"/>
    </location>
</feature>
<feature type="region of interest" description="Disordered" evidence="1">
    <location>
        <begin position="1"/>
        <end position="27"/>
    </location>
</feature>
<dbReference type="PANTHER" id="PTHR23186:SF5">
    <property type="entry name" value="SINE OCULIS-BINDING PROTEIN HOMOLOG B"/>
    <property type="match status" value="1"/>
</dbReference>
<dbReference type="OrthoDB" id="6250723at2759"/>
<dbReference type="KEGG" id="cvg:107081634"/>
<feature type="compositionally biased region" description="Low complexity" evidence="1">
    <location>
        <begin position="337"/>
        <end position="356"/>
    </location>
</feature>
<keyword evidence="3" id="KW-1185">Reference proteome</keyword>
<feature type="region of interest" description="Disordered" evidence="1">
    <location>
        <begin position="98"/>
        <end position="117"/>
    </location>
</feature>
<feature type="compositionally biased region" description="Pro residues" evidence="1">
    <location>
        <begin position="704"/>
        <end position="713"/>
    </location>
</feature>
<evidence type="ECO:0000313" key="2">
    <source>
        <dbReference type="Ensembl" id="ENSCVAP00000000969.1"/>
    </source>
</evidence>
<feature type="region of interest" description="Disordered" evidence="1">
    <location>
        <begin position="369"/>
        <end position="454"/>
    </location>
</feature>
<dbReference type="GO" id="GO:0005634">
    <property type="term" value="C:nucleus"/>
    <property type="evidence" value="ECO:0007669"/>
    <property type="project" value="TreeGrafter"/>
</dbReference>
<dbReference type="PANTHER" id="PTHR23186">
    <property type="entry name" value="RETINOIC ACID-INDUCED PROTEIN 2"/>
    <property type="match status" value="1"/>
</dbReference>
<feature type="compositionally biased region" description="Low complexity" evidence="1">
    <location>
        <begin position="103"/>
        <end position="117"/>
    </location>
</feature>
<evidence type="ECO:0000256" key="1">
    <source>
        <dbReference type="SAM" id="MobiDB-lite"/>
    </source>
</evidence>
<dbReference type="GO" id="GO:0048513">
    <property type="term" value="P:animal organ development"/>
    <property type="evidence" value="ECO:0007669"/>
    <property type="project" value="TreeGrafter"/>
</dbReference>
<reference evidence="2" key="2">
    <citation type="submission" date="2025-09" db="UniProtKB">
        <authorList>
            <consortium name="Ensembl"/>
        </authorList>
    </citation>
    <scope>IDENTIFICATION</scope>
</reference>
<accession>A0A3Q2C8G1</accession>
<dbReference type="InterPro" id="IPR026092">
    <property type="entry name" value="RAI2/SOBP"/>
</dbReference>
<dbReference type="RefSeq" id="XP_015225283.1">
    <property type="nucleotide sequence ID" value="XM_015369797.1"/>
</dbReference>
<proteinExistence type="predicted"/>
<dbReference type="Pfam" id="PF15279">
    <property type="entry name" value="SOBP"/>
    <property type="match status" value="2"/>
</dbReference>